<dbReference type="KEGG" id="malv:MALV_49320"/>
<feature type="compositionally biased region" description="Polar residues" evidence="1">
    <location>
        <begin position="357"/>
        <end position="394"/>
    </location>
</feature>
<accession>A0A6N4V1Q8</accession>
<sequence length="441" mass="45625">MHVGVKQSMTTATALLAAGAITIGPAIGPVSAQTPEALRAAHVADINLMANPDPIAALQGFSESGLRFVQGIAQLPVAAIAAALAIADGDRQAFYNSLRQVIDAPLWAIDPALGINQTSLTGKGLAALFPDQAGDIQAFRNDVLWAATNNFRSSIADLLGVADTSTPLDVLTPLAGFAAGALDSGYRLVEGLALAPFGPLKAIIDIAGGMEPNVAVYNMLNDYISAPLWVADSFMGTGPTQQAIPIGLKALLPNRADGIQDFRNDVLWKATNSVREVVRDALGVDPSANPNNPQNTLVTSNVNEPPAPKTLVTLDVETAPPAPETVTGETVPTEKVEIKKPTVERATPLVRTRSQLRESLNFSTHQTGAKVSGDSDASTPTKPDTTDLQTSVNQLKEKFGFKAGNDSPTPGKATTTAGNSTGAATTNDGAGKKSGPKSDAA</sequence>
<dbReference type="Proteomes" id="UP000466906">
    <property type="component" value="Chromosome"/>
</dbReference>
<evidence type="ECO:0000313" key="2">
    <source>
        <dbReference type="EMBL" id="BBX29807.1"/>
    </source>
</evidence>
<dbReference type="EMBL" id="AP022565">
    <property type="protein sequence ID" value="BBX29807.1"/>
    <property type="molecule type" value="Genomic_DNA"/>
</dbReference>
<proteinExistence type="predicted"/>
<dbReference type="AlphaFoldDB" id="A0A6N4V1Q8"/>
<feature type="region of interest" description="Disordered" evidence="1">
    <location>
        <begin position="283"/>
        <end position="306"/>
    </location>
</feature>
<organism evidence="2 3">
    <name type="scientific">Mycolicibacterium alvei</name>
    <dbReference type="NCBI Taxonomy" id="67081"/>
    <lineage>
        <taxon>Bacteria</taxon>
        <taxon>Bacillati</taxon>
        <taxon>Actinomycetota</taxon>
        <taxon>Actinomycetes</taxon>
        <taxon>Mycobacteriales</taxon>
        <taxon>Mycobacteriaceae</taxon>
        <taxon>Mycolicibacterium</taxon>
    </lineage>
</organism>
<gene>
    <name evidence="2" type="ORF">MALV_49320</name>
</gene>
<reference evidence="2 3" key="1">
    <citation type="journal article" date="2019" name="Emerg. Microbes Infect.">
        <title>Comprehensive subspecies identification of 175 nontuberculous mycobacteria species based on 7547 genomic profiles.</title>
        <authorList>
            <person name="Matsumoto Y."/>
            <person name="Kinjo T."/>
            <person name="Motooka D."/>
            <person name="Nabeya D."/>
            <person name="Jung N."/>
            <person name="Uechi K."/>
            <person name="Horii T."/>
            <person name="Iida T."/>
            <person name="Fujita J."/>
            <person name="Nakamura S."/>
        </authorList>
    </citation>
    <scope>NUCLEOTIDE SEQUENCE [LARGE SCALE GENOMIC DNA]</scope>
    <source>
        <strain evidence="2 3">JCM 12272</strain>
    </source>
</reference>
<keyword evidence="3" id="KW-1185">Reference proteome</keyword>
<evidence type="ECO:0000313" key="3">
    <source>
        <dbReference type="Proteomes" id="UP000466906"/>
    </source>
</evidence>
<feature type="compositionally biased region" description="Low complexity" evidence="1">
    <location>
        <begin position="411"/>
        <end position="429"/>
    </location>
</feature>
<protein>
    <submittedName>
        <fullName evidence="2">Uncharacterized protein</fullName>
    </submittedName>
</protein>
<evidence type="ECO:0000256" key="1">
    <source>
        <dbReference type="SAM" id="MobiDB-lite"/>
    </source>
</evidence>
<feature type="compositionally biased region" description="Polar residues" evidence="1">
    <location>
        <begin position="288"/>
        <end position="303"/>
    </location>
</feature>
<feature type="region of interest" description="Disordered" evidence="1">
    <location>
        <begin position="346"/>
        <end position="441"/>
    </location>
</feature>
<name>A0A6N4V1Q8_9MYCO</name>